<organism evidence="2 3">
    <name type="scientific">Adineta ricciae</name>
    <name type="common">Rotifer</name>
    <dbReference type="NCBI Taxonomy" id="249248"/>
    <lineage>
        <taxon>Eukaryota</taxon>
        <taxon>Metazoa</taxon>
        <taxon>Spiralia</taxon>
        <taxon>Gnathifera</taxon>
        <taxon>Rotifera</taxon>
        <taxon>Eurotatoria</taxon>
        <taxon>Bdelloidea</taxon>
        <taxon>Adinetida</taxon>
        <taxon>Adinetidae</taxon>
        <taxon>Adineta</taxon>
    </lineage>
</organism>
<sequence>MVHYKRTNKLRRIVGCGVIVILMMHLSVIYFEKDTYEESAQIQTGSKQGHLIDRRSQKYNEVNFPCIEPWCVVTCMNFYGAIHGKHLSPEQRIHIAIDKGLDNETNQLISQYPPPKTCTYSNISSGASFLRQPYTVNYFPLAFGFIETYLLGTISHTVYYEDEHQVVNETCIPKKSREFSRLVPGDLTTYEFQFGDEAEYKRQYMSAYFALTKKKGGWDCNRHYEIIASAAMPYFENLNESGSYTLAHLPKSLLNDARNMYGIKRTEMKLDHAVFNFTHYFILLHRLIYYSRHRLTTRKMTEYMLKTVNYSQHQNMSARNSVLYISHASPDYMKDLMLHGFTLIFQENLYVYEPPEFMYKYSSKNTWTFNNTRNYYRKALYGLGYGYALSLRNYEHLWRRDKAELSSERVVKQNILHRKYDLIVFGSIIRENRLFDFVTQYYEQYRIIVIDGEDETKDIRRSHYARYAMYFLREIPDDCNKFS</sequence>
<accession>A0A815WN32</accession>
<feature type="transmembrane region" description="Helical" evidence="1">
    <location>
        <begin position="12"/>
        <end position="31"/>
    </location>
</feature>
<evidence type="ECO:0000313" key="2">
    <source>
        <dbReference type="EMBL" id="CAF1546293.1"/>
    </source>
</evidence>
<dbReference type="EMBL" id="CAJNOJ010001203">
    <property type="protein sequence ID" value="CAF1546293.1"/>
    <property type="molecule type" value="Genomic_DNA"/>
</dbReference>
<evidence type="ECO:0000256" key="1">
    <source>
        <dbReference type="SAM" id="Phobius"/>
    </source>
</evidence>
<comment type="caution">
    <text evidence="2">The sequence shown here is derived from an EMBL/GenBank/DDBJ whole genome shotgun (WGS) entry which is preliminary data.</text>
</comment>
<keyword evidence="1" id="KW-0472">Membrane</keyword>
<dbReference type="AlphaFoldDB" id="A0A815WN32"/>
<keyword evidence="1" id="KW-0812">Transmembrane</keyword>
<proteinExistence type="predicted"/>
<evidence type="ECO:0000313" key="3">
    <source>
        <dbReference type="Proteomes" id="UP000663852"/>
    </source>
</evidence>
<dbReference type="OrthoDB" id="410397at2759"/>
<dbReference type="Proteomes" id="UP000663852">
    <property type="component" value="Unassembled WGS sequence"/>
</dbReference>
<keyword evidence="1" id="KW-1133">Transmembrane helix</keyword>
<reference evidence="2" key="1">
    <citation type="submission" date="2021-02" db="EMBL/GenBank/DDBJ databases">
        <authorList>
            <person name="Nowell W R."/>
        </authorList>
    </citation>
    <scope>NUCLEOTIDE SEQUENCE</scope>
</reference>
<protein>
    <submittedName>
        <fullName evidence="2">Uncharacterized protein</fullName>
    </submittedName>
</protein>
<gene>
    <name evidence="2" type="ORF">EDS130_LOCUS45678</name>
</gene>
<name>A0A815WN32_ADIRI</name>